<accession>A0A8X8XU75</accession>
<dbReference type="SUPFAM" id="SSF54427">
    <property type="entry name" value="NTF2-like"/>
    <property type="match status" value="1"/>
</dbReference>
<dbReference type="EMBL" id="PNBA02000006">
    <property type="protein sequence ID" value="KAG6420173.1"/>
    <property type="molecule type" value="Genomic_DNA"/>
</dbReference>
<comment type="caution">
    <text evidence="1">The sequence shown here is derived from an EMBL/GenBank/DDBJ whole genome shotgun (WGS) entry which is preliminary data.</text>
</comment>
<proteinExistence type="predicted"/>
<dbReference type="PANTHER" id="PTHR34123">
    <property type="entry name" value="OS04G0578200 PROTEIN"/>
    <property type="match status" value="1"/>
</dbReference>
<reference evidence="1" key="1">
    <citation type="submission" date="2018-01" db="EMBL/GenBank/DDBJ databases">
        <authorList>
            <person name="Mao J.F."/>
        </authorList>
    </citation>
    <scope>NUCLEOTIDE SEQUENCE</scope>
    <source>
        <strain evidence="1">Huo1</strain>
        <tissue evidence="1">Leaf</tissue>
    </source>
</reference>
<dbReference type="PANTHER" id="PTHR34123:SF4">
    <property type="entry name" value="PHOSPHORIBOSYLTRANSFERASE-LIKE PROTEIN, PUTATIVE (DUF2358)-RELATED"/>
    <property type="match status" value="1"/>
</dbReference>
<reference evidence="1" key="2">
    <citation type="submission" date="2020-08" db="EMBL/GenBank/DDBJ databases">
        <title>Plant Genome Project.</title>
        <authorList>
            <person name="Zhang R.-G."/>
        </authorList>
    </citation>
    <scope>NUCLEOTIDE SEQUENCE</scope>
    <source>
        <strain evidence="1">Huo1</strain>
        <tissue evidence="1">Leaf</tissue>
    </source>
</reference>
<dbReference type="Proteomes" id="UP000298416">
    <property type="component" value="Unassembled WGS sequence"/>
</dbReference>
<keyword evidence="2" id="KW-1185">Reference proteome</keyword>
<dbReference type="Pfam" id="PF10184">
    <property type="entry name" value="DUF2358"/>
    <property type="match status" value="1"/>
</dbReference>
<dbReference type="InterPro" id="IPR018790">
    <property type="entry name" value="DUF2358"/>
</dbReference>
<organism evidence="1">
    <name type="scientific">Salvia splendens</name>
    <name type="common">Scarlet sage</name>
    <dbReference type="NCBI Taxonomy" id="180675"/>
    <lineage>
        <taxon>Eukaryota</taxon>
        <taxon>Viridiplantae</taxon>
        <taxon>Streptophyta</taxon>
        <taxon>Embryophyta</taxon>
        <taxon>Tracheophyta</taxon>
        <taxon>Spermatophyta</taxon>
        <taxon>Magnoliopsida</taxon>
        <taxon>eudicotyledons</taxon>
        <taxon>Gunneridae</taxon>
        <taxon>Pentapetalae</taxon>
        <taxon>asterids</taxon>
        <taxon>lamiids</taxon>
        <taxon>Lamiales</taxon>
        <taxon>Lamiaceae</taxon>
        <taxon>Nepetoideae</taxon>
        <taxon>Mentheae</taxon>
        <taxon>Salviinae</taxon>
        <taxon>Salvia</taxon>
        <taxon>Salvia subgen. Calosphace</taxon>
        <taxon>core Calosphace</taxon>
    </lineage>
</organism>
<evidence type="ECO:0000313" key="2">
    <source>
        <dbReference type="Proteomes" id="UP000298416"/>
    </source>
</evidence>
<protein>
    <submittedName>
        <fullName evidence="1">Uncharacterized protein</fullName>
    </submittedName>
</protein>
<dbReference type="AlphaFoldDB" id="A0A8X8XU75"/>
<sequence length="248" mass="28314">MNLQVLQCKQQTLRIRMAGLRSCALGRQLHILLPIKSRVNGFRCRSSASNGKSKETQTPQPLKVAVSGVTEILRLFIPAGRGRTDSVDDEWNEQVSISSAEDVLSVIRSDYEKAYFVTGLFTSAIYAEECIFEDPTIKFRGKELYARNLGLLLPFFESPSIQLQELTKELDGETISVVASWKLRTYLRLPWKPLISIDGTTTYDLDEDFRVSELYGMLKDGVFLRLKQFFRYSLLALEVQINESSYQY</sequence>
<gene>
    <name evidence="1" type="ORF">SASPL_116692</name>
</gene>
<name>A0A8X8XU75_SALSN</name>
<evidence type="ECO:0000313" key="1">
    <source>
        <dbReference type="EMBL" id="KAG6420173.1"/>
    </source>
</evidence>
<dbReference type="InterPro" id="IPR032710">
    <property type="entry name" value="NTF2-like_dom_sf"/>
</dbReference>